<gene>
    <name evidence="2" type="ORF">L798_08853</name>
</gene>
<feature type="chain" id="PRO_5001644960" description="Protein TsetseEP domain-containing protein" evidence="1">
    <location>
        <begin position="21"/>
        <end position="260"/>
    </location>
</feature>
<protein>
    <recommendedName>
        <fullName evidence="4">Protein TsetseEP domain-containing protein</fullName>
    </recommendedName>
</protein>
<reference evidence="2 3" key="1">
    <citation type="journal article" date="2014" name="Nat. Commun.">
        <title>Molecular traces of alternative social organization in a termite genome.</title>
        <authorList>
            <person name="Terrapon N."/>
            <person name="Li C."/>
            <person name="Robertson H.M."/>
            <person name="Ji L."/>
            <person name="Meng X."/>
            <person name="Booth W."/>
            <person name="Chen Z."/>
            <person name="Childers C.P."/>
            <person name="Glastad K.M."/>
            <person name="Gokhale K."/>
            <person name="Gowin J."/>
            <person name="Gronenberg W."/>
            <person name="Hermansen R.A."/>
            <person name="Hu H."/>
            <person name="Hunt B.G."/>
            <person name="Huylmans A.K."/>
            <person name="Khalil S.M."/>
            <person name="Mitchell R.D."/>
            <person name="Munoz-Torres M.C."/>
            <person name="Mustard J.A."/>
            <person name="Pan H."/>
            <person name="Reese J.T."/>
            <person name="Scharf M.E."/>
            <person name="Sun F."/>
            <person name="Vogel H."/>
            <person name="Xiao J."/>
            <person name="Yang W."/>
            <person name="Yang Z."/>
            <person name="Yang Z."/>
            <person name="Zhou J."/>
            <person name="Zhu J."/>
            <person name="Brent C.S."/>
            <person name="Elsik C.G."/>
            <person name="Goodisman M.A."/>
            <person name="Liberles D.A."/>
            <person name="Roe R.M."/>
            <person name="Vargo E.L."/>
            <person name="Vilcinskas A."/>
            <person name="Wang J."/>
            <person name="Bornberg-Bauer E."/>
            <person name="Korb J."/>
            <person name="Zhang G."/>
            <person name="Liebig J."/>
        </authorList>
    </citation>
    <scope>NUCLEOTIDE SEQUENCE [LARGE SCALE GENOMIC DNA]</scope>
    <source>
        <tissue evidence="2">Whole organism</tissue>
    </source>
</reference>
<proteinExistence type="predicted"/>
<dbReference type="AlphaFoldDB" id="A0A067RBY3"/>
<dbReference type="InParanoid" id="A0A067RBY3"/>
<dbReference type="OrthoDB" id="8185153at2759"/>
<evidence type="ECO:0000313" key="2">
    <source>
        <dbReference type="EMBL" id="KDR17287.1"/>
    </source>
</evidence>
<organism evidence="2 3">
    <name type="scientific">Zootermopsis nevadensis</name>
    <name type="common">Dampwood termite</name>
    <dbReference type="NCBI Taxonomy" id="136037"/>
    <lineage>
        <taxon>Eukaryota</taxon>
        <taxon>Metazoa</taxon>
        <taxon>Ecdysozoa</taxon>
        <taxon>Arthropoda</taxon>
        <taxon>Hexapoda</taxon>
        <taxon>Insecta</taxon>
        <taxon>Pterygota</taxon>
        <taxon>Neoptera</taxon>
        <taxon>Polyneoptera</taxon>
        <taxon>Dictyoptera</taxon>
        <taxon>Blattodea</taxon>
        <taxon>Blattoidea</taxon>
        <taxon>Termitoidae</taxon>
        <taxon>Termopsidae</taxon>
        <taxon>Zootermopsis</taxon>
    </lineage>
</organism>
<feature type="signal peptide" evidence="1">
    <location>
        <begin position="1"/>
        <end position="20"/>
    </location>
</feature>
<sequence>MCAVASVLMAVTLICTAVQGLSPPGPELEDPELKSVIVAAQGSLRKTFSDLELEAESAMASARDVLESATFHANHTVLDSQTPLMDLLESITSTIVTAGSKARQFGTNVTSCIYGQEEAARAVVRETGRTIVGCVTAEIKKAIDLATNMFSVASSAKNLLNYAPRELQGCLPSIIPTVEEIVKIPSCIGTEISAFSAEAMKIAKVLASYVTEGERLVEALGSDLKKCSHSQLEVGTQKVREIENKIITCIQGQMSATTTT</sequence>
<accession>A0A067RBY3</accession>
<evidence type="ECO:0000256" key="1">
    <source>
        <dbReference type="SAM" id="SignalP"/>
    </source>
</evidence>
<dbReference type="Proteomes" id="UP000027135">
    <property type="component" value="Unassembled WGS sequence"/>
</dbReference>
<keyword evidence="1" id="KW-0732">Signal</keyword>
<evidence type="ECO:0008006" key="4">
    <source>
        <dbReference type="Google" id="ProtNLM"/>
    </source>
</evidence>
<evidence type="ECO:0000313" key="3">
    <source>
        <dbReference type="Proteomes" id="UP000027135"/>
    </source>
</evidence>
<keyword evidence="3" id="KW-1185">Reference proteome</keyword>
<dbReference type="EMBL" id="KK852747">
    <property type="protein sequence ID" value="KDR17287.1"/>
    <property type="molecule type" value="Genomic_DNA"/>
</dbReference>
<name>A0A067RBY3_ZOONE</name>